<evidence type="ECO:0000256" key="7">
    <source>
        <dbReference type="ARBA" id="ARBA00031909"/>
    </source>
</evidence>
<reference evidence="11 12" key="1">
    <citation type="submission" date="2021-06" db="EMBL/GenBank/DDBJ databases">
        <authorList>
            <person name="Palmer J.M."/>
        </authorList>
    </citation>
    <scope>NUCLEOTIDE SEQUENCE [LARGE SCALE GENOMIC DNA]</scope>
    <source>
        <strain evidence="12">if_2019</strain>
        <tissue evidence="11">Muscle</tissue>
    </source>
</reference>
<evidence type="ECO:0000256" key="2">
    <source>
        <dbReference type="ARBA" id="ARBA00008558"/>
    </source>
</evidence>
<evidence type="ECO:0000256" key="5">
    <source>
        <dbReference type="ARBA" id="ARBA00023235"/>
    </source>
</evidence>
<organism evidence="11 12">
    <name type="scientific">Ilyodon furcidens</name>
    <name type="common">goldbreast splitfin</name>
    <dbReference type="NCBI Taxonomy" id="33524"/>
    <lineage>
        <taxon>Eukaryota</taxon>
        <taxon>Metazoa</taxon>
        <taxon>Chordata</taxon>
        <taxon>Craniata</taxon>
        <taxon>Vertebrata</taxon>
        <taxon>Euteleostomi</taxon>
        <taxon>Actinopterygii</taxon>
        <taxon>Neopterygii</taxon>
        <taxon>Teleostei</taxon>
        <taxon>Neoteleostei</taxon>
        <taxon>Acanthomorphata</taxon>
        <taxon>Ovalentaria</taxon>
        <taxon>Atherinomorphae</taxon>
        <taxon>Cyprinodontiformes</taxon>
        <taxon>Goodeidae</taxon>
        <taxon>Ilyodon</taxon>
    </lineage>
</organism>
<evidence type="ECO:0000256" key="6">
    <source>
        <dbReference type="ARBA" id="ARBA00031608"/>
    </source>
</evidence>
<keyword evidence="12" id="KW-1185">Reference proteome</keyword>
<dbReference type="InterPro" id="IPR012341">
    <property type="entry name" value="6hp_glycosidase-like_sf"/>
</dbReference>
<gene>
    <name evidence="11" type="ORF">ILYODFUR_015704</name>
</gene>
<name>A0ABV0USA6_9TELE</name>
<dbReference type="Proteomes" id="UP001482620">
    <property type="component" value="Unassembled WGS sequence"/>
</dbReference>
<dbReference type="SUPFAM" id="SSF48208">
    <property type="entry name" value="Six-hairpin glycosidases"/>
    <property type="match status" value="1"/>
</dbReference>
<evidence type="ECO:0000256" key="9">
    <source>
        <dbReference type="ARBA" id="ARBA00034243"/>
    </source>
</evidence>
<evidence type="ECO:0000313" key="11">
    <source>
        <dbReference type="EMBL" id="MEQ2248085.1"/>
    </source>
</evidence>
<comment type="subunit">
    <text evidence="10">Homodimer. Forms a heterodimer with renin and inhibits its activity.</text>
</comment>
<dbReference type="Pfam" id="PF07221">
    <property type="entry name" value="GlcNAc_2-epim"/>
    <property type="match status" value="1"/>
</dbReference>
<comment type="catalytic activity">
    <reaction evidence="9">
        <text>an N-acyl-D-glucosamine = an N-acyl-D-mannosamine</text>
        <dbReference type="Rhea" id="RHEA:19033"/>
        <dbReference type="ChEBI" id="CHEBI:16062"/>
        <dbReference type="ChEBI" id="CHEBI:17274"/>
        <dbReference type="EC" id="5.1.3.8"/>
    </reaction>
    <physiologicalReaction direction="left-to-right" evidence="9">
        <dbReference type="Rhea" id="RHEA:19034"/>
    </physiologicalReaction>
    <physiologicalReaction direction="right-to-left" evidence="9">
        <dbReference type="Rhea" id="RHEA:19035"/>
    </physiologicalReaction>
</comment>
<comment type="caution">
    <text evidence="11">The sequence shown here is derived from an EMBL/GenBank/DDBJ whole genome shotgun (WGS) entry which is preliminary data.</text>
</comment>
<feature type="non-terminal residue" evidence="11">
    <location>
        <position position="1"/>
    </location>
</feature>
<dbReference type="EC" id="5.1.3.8" evidence="3"/>
<accession>A0ABV0USA6</accession>
<evidence type="ECO:0000256" key="3">
    <source>
        <dbReference type="ARBA" id="ARBA00013176"/>
    </source>
</evidence>
<dbReference type="PANTHER" id="PTHR15108">
    <property type="entry name" value="N-ACYLGLUCOSAMINE-2-EPIMERASE"/>
    <property type="match status" value="1"/>
</dbReference>
<protein>
    <recommendedName>
        <fullName evidence="4">N-acylglucosamine 2-epimerase</fullName>
        <ecNumber evidence="3">5.1.3.8</ecNumber>
    </recommendedName>
    <alternativeName>
        <fullName evidence="8">GlcNAc 2-epimerase</fullName>
    </alternativeName>
    <alternativeName>
        <fullName evidence="6">N-acetyl-D-glucosamine 2-epimerase</fullName>
    </alternativeName>
    <alternativeName>
        <fullName evidence="7">Renin-binding protein</fullName>
    </alternativeName>
</protein>
<sequence>RDGTAILENVSATGAELPGCLGRLQNPGHALEAGWFLLQYAAENDNKKIQRTAIEKFVELPYERGWDTDHGGLFYFLDVDGHCPTQLEWSMKLWWPHSEALVAFLMAYSQTKKPELLEKFFKVYEYTFSHFPDPQNGEWFGYLTQEGKVALDFKGGPFKGFFHVPRCLYMSTICMFFLKLYLNEKITSLEEPSVNSDLNSSTPGYHLSGLKHWLGLYNESQRLLLSSRSVCCMERRGTHDGASMFGMTRQLVGLSSPAAGVTLNRIDVSEDAVDLLVAGFESIHQN</sequence>
<dbReference type="InterPro" id="IPR010819">
    <property type="entry name" value="AGE/CE"/>
</dbReference>
<comment type="similarity">
    <text evidence="2">Belongs to the N-acylglucosamine 2-epimerase family.</text>
</comment>
<evidence type="ECO:0000256" key="4">
    <source>
        <dbReference type="ARBA" id="ARBA00014959"/>
    </source>
</evidence>
<keyword evidence="5" id="KW-0413">Isomerase</keyword>
<dbReference type="Gene3D" id="1.50.10.10">
    <property type="match status" value="1"/>
</dbReference>
<comment type="pathway">
    <text evidence="1">Amino-sugar metabolism; N-acetylneuraminate degradation.</text>
</comment>
<dbReference type="InterPro" id="IPR008928">
    <property type="entry name" value="6-hairpin_glycosidase_sf"/>
</dbReference>
<evidence type="ECO:0000313" key="12">
    <source>
        <dbReference type="Proteomes" id="UP001482620"/>
    </source>
</evidence>
<dbReference type="EMBL" id="JAHRIQ010082488">
    <property type="protein sequence ID" value="MEQ2248085.1"/>
    <property type="molecule type" value="Genomic_DNA"/>
</dbReference>
<evidence type="ECO:0000256" key="10">
    <source>
        <dbReference type="ARBA" id="ARBA00046544"/>
    </source>
</evidence>
<evidence type="ECO:0000256" key="1">
    <source>
        <dbReference type="ARBA" id="ARBA00004878"/>
    </source>
</evidence>
<evidence type="ECO:0000256" key="8">
    <source>
        <dbReference type="ARBA" id="ARBA00033215"/>
    </source>
</evidence>
<proteinExistence type="inferred from homology"/>